<gene>
    <name evidence="1" type="ORF">LCMAC101_07370</name>
</gene>
<proteinExistence type="predicted"/>
<organism evidence="1">
    <name type="scientific">Marseillevirus LCMAC101</name>
    <dbReference type="NCBI Taxonomy" id="2506602"/>
    <lineage>
        <taxon>Viruses</taxon>
        <taxon>Varidnaviria</taxon>
        <taxon>Bamfordvirae</taxon>
        <taxon>Nucleocytoviricota</taxon>
        <taxon>Megaviricetes</taxon>
        <taxon>Pimascovirales</taxon>
        <taxon>Pimascovirales incertae sedis</taxon>
        <taxon>Marseilleviridae</taxon>
    </lineage>
</organism>
<reference evidence="1" key="1">
    <citation type="journal article" date="2019" name="MBio">
        <title>Virus Genomes from Deep Sea Sediments Expand the Ocean Megavirome and Support Independent Origins of Viral Gigantism.</title>
        <authorList>
            <person name="Backstrom D."/>
            <person name="Yutin N."/>
            <person name="Jorgensen S.L."/>
            <person name="Dharamshi J."/>
            <person name="Homa F."/>
            <person name="Zaremba-Niedwiedzka K."/>
            <person name="Spang A."/>
            <person name="Wolf Y.I."/>
            <person name="Koonin E.V."/>
            <person name="Ettema T.J."/>
        </authorList>
    </citation>
    <scope>NUCLEOTIDE SEQUENCE</scope>
</reference>
<protein>
    <submittedName>
        <fullName evidence="1">Uncharacterized protein</fullName>
    </submittedName>
</protein>
<evidence type="ECO:0000313" key="1">
    <source>
        <dbReference type="EMBL" id="QBK86142.1"/>
    </source>
</evidence>
<name>A0A481YSD7_9VIRU</name>
<dbReference type="InterPro" id="IPR008983">
    <property type="entry name" value="Tumour_necrosis_fac-like_dom"/>
</dbReference>
<dbReference type="Gene3D" id="2.60.120.40">
    <property type="match status" value="1"/>
</dbReference>
<dbReference type="EMBL" id="MK500331">
    <property type="protein sequence ID" value="QBK86142.1"/>
    <property type="molecule type" value="Genomic_DNA"/>
</dbReference>
<sequence length="168" mass="17887">MSNQVIDNRQNPAVKCVSSSKLPLCDESEASVTVTRVASQVIPTGAATDVSFDTVSRNDGFAIGTLPVSSVSIPFRGLYLLVGNAHLQNSSTFDIFFQNQISVNGTGIAVQREFNGSNTSDDFRNNATAVAQLNQGDVITMSVTQTDAGDRNLLVDISDLSITRLRAS</sequence>
<accession>A0A481YSD7</accession>